<dbReference type="EMBL" id="REGN01012331">
    <property type="protein sequence ID" value="RMZ95826.1"/>
    <property type="molecule type" value="Genomic_DNA"/>
</dbReference>
<evidence type="ECO:0000313" key="2">
    <source>
        <dbReference type="Proteomes" id="UP000276133"/>
    </source>
</evidence>
<organism evidence="1 2">
    <name type="scientific">Brachionus plicatilis</name>
    <name type="common">Marine rotifer</name>
    <name type="synonym">Brachionus muelleri</name>
    <dbReference type="NCBI Taxonomy" id="10195"/>
    <lineage>
        <taxon>Eukaryota</taxon>
        <taxon>Metazoa</taxon>
        <taxon>Spiralia</taxon>
        <taxon>Gnathifera</taxon>
        <taxon>Rotifera</taxon>
        <taxon>Eurotatoria</taxon>
        <taxon>Monogononta</taxon>
        <taxon>Pseudotrocha</taxon>
        <taxon>Ploima</taxon>
        <taxon>Brachionidae</taxon>
        <taxon>Brachionus</taxon>
    </lineage>
</organism>
<proteinExistence type="predicted"/>
<evidence type="ECO:0000313" key="1">
    <source>
        <dbReference type="EMBL" id="RMZ95826.1"/>
    </source>
</evidence>
<comment type="caution">
    <text evidence="1">The sequence shown here is derived from an EMBL/GenBank/DDBJ whole genome shotgun (WGS) entry which is preliminary data.</text>
</comment>
<dbReference type="Proteomes" id="UP000276133">
    <property type="component" value="Unassembled WGS sequence"/>
</dbReference>
<keyword evidence="2" id="KW-1185">Reference proteome</keyword>
<accession>A0A3M7P9P7</accession>
<dbReference type="AlphaFoldDB" id="A0A3M7P9P7"/>
<reference evidence="1 2" key="1">
    <citation type="journal article" date="2018" name="Sci. Rep.">
        <title>Genomic signatures of local adaptation to the degree of environmental predictability in rotifers.</title>
        <authorList>
            <person name="Franch-Gras L."/>
            <person name="Hahn C."/>
            <person name="Garcia-Roger E.M."/>
            <person name="Carmona M.J."/>
            <person name="Serra M."/>
            <person name="Gomez A."/>
        </authorList>
    </citation>
    <scope>NUCLEOTIDE SEQUENCE [LARGE SCALE GENOMIC DNA]</scope>
    <source>
        <strain evidence="1">HYR1</strain>
    </source>
</reference>
<protein>
    <submittedName>
        <fullName evidence="1">Uncharacterized protein</fullName>
    </submittedName>
</protein>
<name>A0A3M7P9P7_BRAPC</name>
<sequence>MNSDKDKFALLNFCIKLTNINDQVVSENGRKRKKYHADSDYKHDCFRIELSKPISLRPESMNLKSVFDSSNPAKKHVSSVNSGKLFHADTNLPSIFKINLSHMNLMKKENLLCLIEKNFSNGIKCPFDLFAYTRLCKIPCSGFDQKQNSYNWSTVRKISKMFPSYQINPLDTKFLQNNPLLACSAGAFLMPFYFDIFSIRELNEFSPIEIDMIVDLKKKYPTHVHLNYDSMISNYKDDILWNCLYNFNDLKKFGSNRHEFFNYFLAMMYTLYHLEYVVNHIQRQPNYEKNILRIHFTKVLELSEMIPFLFEAYILTGLFTHADYIHYERFVIDKLKLKIKKNEYKKIESVYYENTLNMIRQTSGKVFPLKLSNLCRISIKNCMNDFNQKNILERFIQHNEGIQ</sequence>
<dbReference type="OrthoDB" id="10158030at2759"/>
<gene>
    <name evidence="1" type="ORF">BpHYR1_017284</name>
</gene>